<dbReference type="GO" id="GO:0005991">
    <property type="term" value="P:trehalose metabolic process"/>
    <property type="evidence" value="ECO:0007669"/>
    <property type="project" value="UniProtKB-ARBA"/>
</dbReference>
<dbReference type="InterPro" id="IPR023214">
    <property type="entry name" value="HAD_sf"/>
</dbReference>
<dbReference type="NCBIfam" id="TIGR01484">
    <property type="entry name" value="HAD-SF-IIB"/>
    <property type="match status" value="1"/>
</dbReference>
<dbReference type="PANTHER" id="PTHR10788">
    <property type="entry name" value="TREHALOSE-6-PHOSPHATE SYNTHASE"/>
    <property type="match status" value="1"/>
</dbReference>
<reference evidence="6" key="1">
    <citation type="submission" date="2024-06" db="EMBL/GenBank/DDBJ databases">
        <authorList>
            <person name="Ryan C."/>
        </authorList>
    </citation>
    <scope>NUCLEOTIDE SEQUENCE [LARGE SCALE GENOMIC DNA]</scope>
</reference>
<evidence type="ECO:0000256" key="2">
    <source>
        <dbReference type="ARBA" id="ARBA00006330"/>
    </source>
</evidence>
<dbReference type="Gene3D" id="3.40.50.2000">
    <property type="entry name" value="Glycogen Phosphorylase B"/>
    <property type="match status" value="1"/>
</dbReference>
<dbReference type="Gene3D" id="3.40.50.1000">
    <property type="entry name" value="HAD superfamily/HAD-like"/>
    <property type="match status" value="2"/>
</dbReference>
<dbReference type="EMBL" id="OZ075129">
    <property type="protein sequence ID" value="CAL4961393.1"/>
    <property type="molecule type" value="Genomic_DNA"/>
</dbReference>
<dbReference type="SUPFAM" id="SSF56784">
    <property type="entry name" value="HAD-like"/>
    <property type="match status" value="1"/>
</dbReference>
<keyword evidence="3" id="KW-0328">Glycosyltransferase</keyword>
<evidence type="ECO:0000256" key="3">
    <source>
        <dbReference type="ARBA" id="ARBA00022676"/>
    </source>
</evidence>
<dbReference type="Pfam" id="PF02358">
    <property type="entry name" value="Trehalose_PPase"/>
    <property type="match status" value="1"/>
</dbReference>
<keyword evidence="6" id="KW-1185">Reference proteome</keyword>
<dbReference type="FunFam" id="3.40.50.2000:FF:000010">
    <property type="entry name" value="Alpha,alpha-trehalose-phosphate synthase"/>
    <property type="match status" value="1"/>
</dbReference>
<dbReference type="FunFam" id="3.40.50.1000:FF:000054">
    <property type="entry name" value="alpha,alpha-trehalose-phosphate synthase [UDP-forming] 6"/>
    <property type="match status" value="1"/>
</dbReference>
<evidence type="ECO:0000256" key="4">
    <source>
        <dbReference type="ARBA" id="ARBA00022679"/>
    </source>
</evidence>
<evidence type="ECO:0008006" key="7">
    <source>
        <dbReference type="Google" id="ProtNLM"/>
    </source>
</evidence>
<accession>A0ABC8ZGP2</accession>
<dbReference type="CDD" id="cd01627">
    <property type="entry name" value="HAD_TPP"/>
    <property type="match status" value="1"/>
</dbReference>
<evidence type="ECO:0000313" key="5">
    <source>
        <dbReference type="EMBL" id="CAL4961393.1"/>
    </source>
</evidence>
<dbReference type="InterPro" id="IPR006379">
    <property type="entry name" value="HAD-SF_hydro_IIB"/>
</dbReference>
<gene>
    <name evidence="5" type="ORF">URODEC1_LOCUS44990</name>
</gene>
<dbReference type="GO" id="GO:0016757">
    <property type="term" value="F:glycosyltransferase activity"/>
    <property type="evidence" value="ECO:0007669"/>
    <property type="project" value="UniProtKB-KW"/>
</dbReference>
<comment type="similarity">
    <text evidence="1">In the N-terminal section; belongs to the glycosyltransferase 20 family.</text>
</comment>
<sequence>MLGIEYQSKRGYIGLDYFGRTVGIKIMPVGVHMGQLQSGLRLPDREWRLAELQQQFEGKTVLLGVDDMDIFKGINLKLLAFENMLRTHPKWQGRAVLVQIANPARGKGKDLEAIQAEIQESCRRINGDFGQSGYSPVVFIDREVSTVEKIAYYTIAECVVVTAVRDGMNLTPYEYIVCRQGAPGSESMSEVSGPKKSMLVVSEFIGCSPSLSGAIRVNPWNIEATAEGMNEAISMPEQEKQLRHEKHYRYVSSHDVAYWSKSFVQDLERACKDHFRRTCWGIGLGFGFRVVALDPYFTKLNIDSIVNAYEISESRAILLDYDGTLVPQTSINKAPSAEVLSIINTLCSDRRNTVFLVSGRDKDTLGKWFASCPKLGIAAEHGYFLRFQILCRWSREEEWQTCTQALDFGWMEMAKPVMNLYTEATDGSSIETKESALVWHHQDADPGFGSSQAKEMLDHLESVLANEPVSVKSGQFIVEVKPQGVSKGLVAERILASIKERGKQANFVLCIGDDRSDEDMFENIADIMKRNIVAPRTPLFACTVGQKPSKAKFYLDDTFEVVTMLSALADVTDPELETDSAYELSASISSLDIGDEQSESTGRTIGG</sequence>
<evidence type="ECO:0000313" key="6">
    <source>
        <dbReference type="Proteomes" id="UP001497457"/>
    </source>
</evidence>
<proteinExistence type="inferred from homology"/>
<organism evidence="5 6">
    <name type="scientific">Urochloa decumbens</name>
    <dbReference type="NCBI Taxonomy" id="240449"/>
    <lineage>
        <taxon>Eukaryota</taxon>
        <taxon>Viridiplantae</taxon>
        <taxon>Streptophyta</taxon>
        <taxon>Embryophyta</taxon>
        <taxon>Tracheophyta</taxon>
        <taxon>Spermatophyta</taxon>
        <taxon>Magnoliopsida</taxon>
        <taxon>Liliopsida</taxon>
        <taxon>Poales</taxon>
        <taxon>Poaceae</taxon>
        <taxon>PACMAD clade</taxon>
        <taxon>Panicoideae</taxon>
        <taxon>Panicodae</taxon>
        <taxon>Paniceae</taxon>
        <taxon>Melinidinae</taxon>
        <taxon>Urochloa</taxon>
    </lineage>
</organism>
<protein>
    <recommendedName>
        <fullName evidence="7">Trehalose-phosphatase</fullName>
    </recommendedName>
</protein>
<dbReference type="PANTHER" id="PTHR10788:SF113">
    <property type="entry name" value="TREHALOSE 6-PHOSPHATE PHOSPHATASE"/>
    <property type="match status" value="1"/>
</dbReference>
<dbReference type="InterPro" id="IPR003337">
    <property type="entry name" value="Trehalose_PPase"/>
</dbReference>
<dbReference type="AlphaFoldDB" id="A0ABC8ZGP2"/>
<dbReference type="InterPro" id="IPR001830">
    <property type="entry name" value="Glyco_trans_20"/>
</dbReference>
<keyword evidence="4" id="KW-0808">Transferase</keyword>
<dbReference type="SUPFAM" id="SSF53756">
    <property type="entry name" value="UDP-Glycosyltransferase/glycogen phosphorylase"/>
    <property type="match status" value="1"/>
</dbReference>
<reference evidence="5 6" key="2">
    <citation type="submission" date="2024-10" db="EMBL/GenBank/DDBJ databases">
        <authorList>
            <person name="Ryan C."/>
        </authorList>
    </citation>
    <scope>NUCLEOTIDE SEQUENCE [LARGE SCALE GENOMIC DNA]</scope>
</reference>
<evidence type="ECO:0000256" key="1">
    <source>
        <dbReference type="ARBA" id="ARBA00005409"/>
    </source>
</evidence>
<dbReference type="NCBIfam" id="TIGR00685">
    <property type="entry name" value="T6PP"/>
    <property type="match status" value="1"/>
</dbReference>
<dbReference type="InterPro" id="IPR036412">
    <property type="entry name" value="HAD-like_sf"/>
</dbReference>
<dbReference type="Proteomes" id="UP001497457">
    <property type="component" value="Chromosome 19rd"/>
</dbReference>
<dbReference type="FunFam" id="3.40.50.1000:FF:000052">
    <property type="entry name" value="Alpha,alpha-trehalose-phosphate synthase [UDP-forming] 6"/>
    <property type="match status" value="1"/>
</dbReference>
<comment type="similarity">
    <text evidence="2">In the C-terminal section; belongs to the trehalose phosphatase family.</text>
</comment>
<name>A0ABC8ZGP2_9POAL</name>
<dbReference type="Pfam" id="PF00982">
    <property type="entry name" value="Glyco_transf_20"/>
    <property type="match status" value="1"/>
</dbReference>